<reference evidence="2 3" key="1">
    <citation type="journal article" date="2010" name="Nature">
        <title>The Ectocarpus genome and the independent evolution of multicellularity in brown algae.</title>
        <authorList>
            <person name="Cock J.M."/>
            <person name="Sterck L."/>
            <person name="Rouze P."/>
            <person name="Scornet D."/>
            <person name="Allen A.E."/>
            <person name="Amoutzias G."/>
            <person name="Anthouard V."/>
            <person name="Artiguenave F."/>
            <person name="Aury J.M."/>
            <person name="Badger J.H."/>
            <person name="Beszteri B."/>
            <person name="Billiau K."/>
            <person name="Bonnet E."/>
            <person name="Bothwell J.H."/>
            <person name="Bowler C."/>
            <person name="Boyen C."/>
            <person name="Brownlee C."/>
            <person name="Carrano C.J."/>
            <person name="Charrier B."/>
            <person name="Cho G.Y."/>
            <person name="Coelho S.M."/>
            <person name="Collen J."/>
            <person name="Corre E."/>
            <person name="Da Silva C."/>
            <person name="Delage L."/>
            <person name="Delaroque N."/>
            <person name="Dittami S.M."/>
            <person name="Doulbeau S."/>
            <person name="Elias M."/>
            <person name="Farnham G."/>
            <person name="Gachon C.M."/>
            <person name="Gschloessl B."/>
            <person name="Heesch S."/>
            <person name="Jabbari K."/>
            <person name="Jubin C."/>
            <person name="Kawai H."/>
            <person name="Kimura K."/>
            <person name="Kloareg B."/>
            <person name="Kupper F.C."/>
            <person name="Lang D."/>
            <person name="Le Bail A."/>
            <person name="Leblanc C."/>
            <person name="Lerouge P."/>
            <person name="Lohr M."/>
            <person name="Lopez P.J."/>
            <person name="Martens C."/>
            <person name="Maumus F."/>
            <person name="Michel G."/>
            <person name="Miranda-Saavedra D."/>
            <person name="Morales J."/>
            <person name="Moreau H."/>
            <person name="Motomura T."/>
            <person name="Nagasato C."/>
            <person name="Napoli C.A."/>
            <person name="Nelson D.R."/>
            <person name="Nyvall-Collen P."/>
            <person name="Peters A.F."/>
            <person name="Pommier C."/>
            <person name="Potin P."/>
            <person name="Poulain J."/>
            <person name="Quesneville H."/>
            <person name="Read B."/>
            <person name="Rensing S.A."/>
            <person name="Ritter A."/>
            <person name="Rousvoal S."/>
            <person name="Samanta M."/>
            <person name="Samson G."/>
            <person name="Schroeder D.C."/>
            <person name="Segurens B."/>
            <person name="Strittmatter M."/>
            <person name="Tonon T."/>
            <person name="Tregear J.W."/>
            <person name="Valentin K."/>
            <person name="von Dassow P."/>
            <person name="Yamagishi T."/>
            <person name="Van de Peer Y."/>
            <person name="Wincker P."/>
        </authorList>
    </citation>
    <scope>NUCLEOTIDE SEQUENCE [LARGE SCALE GENOMIC DNA]</scope>
    <source>
        <strain evidence="3">Ec32 / CCAP1310/4</strain>
    </source>
</reference>
<sequence length="409" mass="43831">MMSPPRDFELVGCSENHEGCKPRRGRLNRGFKVPGVFHGYAFCVIAGKGAGASSSRVDGSRSGLERLLRLGGGVILAPVPPRAAEGFCDNPFGSEDISGSDDEAVHVEAGSGDGGDNEATAKERTVVVLAMPDSSDGRGVSLSLAKAATDKCRELGAAAAVDRGWALRSLDIGSRVPFDGHDLSDDDIRRPSGQRGGGSSKRAASRLSIPRPRCGDARPRTEVLLDLEDDGGRRSAMAEAVRADREKTARLLRIAEEVSKAPTKQVPASDPPPAPGADGFEFTRNGSKKKAKGPPNVTTFAAENKAQRDLKEALHKVGYLDADSSDPDKEHRLGEFWFDLVYDGFFMKRSENAIPEAKRRGCPVDVLRAEFESHDAIQTDRSRANVEKLPGEFPLWKAGNGSEDAVELL</sequence>
<feature type="compositionally biased region" description="Basic and acidic residues" evidence="1">
    <location>
        <begin position="178"/>
        <end position="190"/>
    </location>
</feature>
<protein>
    <submittedName>
        <fullName evidence="2">Uncharacterized protein</fullName>
    </submittedName>
</protein>
<evidence type="ECO:0000313" key="2">
    <source>
        <dbReference type="EMBL" id="CBJ31832.1"/>
    </source>
</evidence>
<feature type="region of interest" description="Disordered" evidence="1">
    <location>
        <begin position="176"/>
        <end position="217"/>
    </location>
</feature>
<dbReference type="AlphaFoldDB" id="D7FV26"/>
<accession>D7FV26</accession>
<proteinExistence type="predicted"/>
<gene>
    <name evidence="2" type="ORF">Esi_0286_0027</name>
</gene>
<evidence type="ECO:0000313" key="3">
    <source>
        <dbReference type="Proteomes" id="UP000002630"/>
    </source>
</evidence>
<feature type="region of interest" description="Disordered" evidence="1">
    <location>
        <begin position="260"/>
        <end position="303"/>
    </location>
</feature>
<dbReference type="InParanoid" id="D7FV26"/>
<name>D7FV26_ECTSI</name>
<dbReference type="Proteomes" id="UP000002630">
    <property type="component" value="Unassembled WGS sequence"/>
</dbReference>
<evidence type="ECO:0000256" key="1">
    <source>
        <dbReference type="SAM" id="MobiDB-lite"/>
    </source>
</evidence>
<dbReference type="EMBL" id="FN649760">
    <property type="protein sequence ID" value="CBJ31832.1"/>
    <property type="molecule type" value="Genomic_DNA"/>
</dbReference>
<keyword evidence="3" id="KW-1185">Reference proteome</keyword>
<organism evidence="2 3">
    <name type="scientific">Ectocarpus siliculosus</name>
    <name type="common">Brown alga</name>
    <name type="synonym">Conferva siliculosa</name>
    <dbReference type="NCBI Taxonomy" id="2880"/>
    <lineage>
        <taxon>Eukaryota</taxon>
        <taxon>Sar</taxon>
        <taxon>Stramenopiles</taxon>
        <taxon>Ochrophyta</taxon>
        <taxon>PX clade</taxon>
        <taxon>Phaeophyceae</taxon>
        <taxon>Ectocarpales</taxon>
        <taxon>Ectocarpaceae</taxon>
        <taxon>Ectocarpus</taxon>
    </lineage>
</organism>